<gene>
    <name evidence="7" type="ORF">HYH03_003622</name>
</gene>
<protein>
    <recommendedName>
        <fullName evidence="6">Carbohydrate kinase PfkB domain-containing protein</fullName>
    </recommendedName>
</protein>
<reference evidence="7" key="1">
    <citation type="journal article" date="2020" name="bioRxiv">
        <title>Comparative genomics of Chlamydomonas.</title>
        <authorList>
            <person name="Craig R.J."/>
            <person name="Hasan A.R."/>
            <person name="Ness R.W."/>
            <person name="Keightley P.D."/>
        </authorList>
    </citation>
    <scope>NUCLEOTIDE SEQUENCE</scope>
    <source>
        <strain evidence="7">CCAP 11/70</strain>
    </source>
</reference>
<dbReference type="GO" id="GO:0016301">
    <property type="term" value="F:kinase activity"/>
    <property type="evidence" value="ECO:0007669"/>
    <property type="project" value="UniProtKB-KW"/>
</dbReference>
<keyword evidence="4" id="KW-0418">Kinase</keyword>
<sequence length="405" mass="42451">MANHGLASQPRGAALQQHQQLRGSRCAAGALRCPAVRAAPGRARVTVRADASAASQQQGGAKGKGKVLCIGEALFDLIADQKGVPRHKVKSWTPYAGGAPANVATACARLGLDVAFATALGDDALGRQLVDVCKGRGVDVRHVHLLPGKPTREVFVTRDNTGDREFAGFGLPGTGPEYADAYITKDMVPVDEMQPQTVVVTGTLGLSYPATAEALRAAVAAARERRAVVLVDVNWRPVFWEDTEAAKPIIMEYLQHADLIKLSDADLEALLGMKLSLALINPGAVAAHFPSAKGVLITAGQEGAAYAFRGPTKAEHSGVVRSFDVGVTDTTGAGDAFTAGFIYKMVMAGGVDVLAANPALLKEAVVFASAAGASTCTRAGAMESQPTLELVDALYETSKKWYNFW</sequence>
<keyword evidence="2" id="KW-0808">Transferase</keyword>
<name>A0A835Y973_9CHLO</name>
<dbReference type="CDD" id="cd01167">
    <property type="entry name" value="bac_FRK"/>
    <property type="match status" value="1"/>
</dbReference>
<evidence type="ECO:0000256" key="5">
    <source>
        <dbReference type="ARBA" id="ARBA00022840"/>
    </source>
</evidence>
<evidence type="ECO:0000313" key="7">
    <source>
        <dbReference type="EMBL" id="KAG2498363.1"/>
    </source>
</evidence>
<keyword evidence="5" id="KW-0067">ATP-binding</keyword>
<dbReference type="AlphaFoldDB" id="A0A835Y973"/>
<dbReference type="GO" id="GO:0005524">
    <property type="term" value="F:ATP binding"/>
    <property type="evidence" value="ECO:0007669"/>
    <property type="project" value="UniProtKB-KW"/>
</dbReference>
<accession>A0A835Y973</accession>
<proteinExistence type="inferred from homology"/>
<evidence type="ECO:0000256" key="1">
    <source>
        <dbReference type="ARBA" id="ARBA00010688"/>
    </source>
</evidence>
<feature type="domain" description="Carbohydrate kinase PfkB" evidence="6">
    <location>
        <begin position="66"/>
        <end position="387"/>
    </location>
</feature>
<evidence type="ECO:0000313" key="8">
    <source>
        <dbReference type="Proteomes" id="UP000612055"/>
    </source>
</evidence>
<comment type="caution">
    <text evidence="7">The sequence shown here is derived from an EMBL/GenBank/DDBJ whole genome shotgun (WGS) entry which is preliminary data.</text>
</comment>
<dbReference type="PANTHER" id="PTHR43085">
    <property type="entry name" value="HEXOKINASE FAMILY MEMBER"/>
    <property type="match status" value="1"/>
</dbReference>
<comment type="similarity">
    <text evidence="1">Belongs to the carbohydrate kinase PfkB family.</text>
</comment>
<evidence type="ECO:0000256" key="3">
    <source>
        <dbReference type="ARBA" id="ARBA00022741"/>
    </source>
</evidence>
<organism evidence="7 8">
    <name type="scientific">Edaphochlamys debaryana</name>
    <dbReference type="NCBI Taxonomy" id="47281"/>
    <lineage>
        <taxon>Eukaryota</taxon>
        <taxon>Viridiplantae</taxon>
        <taxon>Chlorophyta</taxon>
        <taxon>core chlorophytes</taxon>
        <taxon>Chlorophyceae</taxon>
        <taxon>CS clade</taxon>
        <taxon>Chlamydomonadales</taxon>
        <taxon>Chlamydomonadales incertae sedis</taxon>
        <taxon>Edaphochlamys</taxon>
    </lineage>
</organism>
<dbReference type="PROSITE" id="PS00584">
    <property type="entry name" value="PFKB_KINASES_2"/>
    <property type="match status" value="1"/>
</dbReference>
<evidence type="ECO:0000256" key="2">
    <source>
        <dbReference type="ARBA" id="ARBA00022679"/>
    </source>
</evidence>
<dbReference type="InterPro" id="IPR002173">
    <property type="entry name" value="Carboh/pur_kinase_PfkB_CS"/>
</dbReference>
<evidence type="ECO:0000256" key="4">
    <source>
        <dbReference type="ARBA" id="ARBA00022777"/>
    </source>
</evidence>
<dbReference type="InterPro" id="IPR011611">
    <property type="entry name" value="PfkB_dom"/>
</dbReference>
<dbReference type="EMBL" id="JAEHOE010000010">
    <property type="protein sequence ID" value="KAG2498363.1"/>
    <property type="molecule type" value="Genomic_DNA"/>
</dbReference>
<dbReference type="Gene3D" id="3.40.1190.20">
    <property type="match status" value="1"/>
</dbReference>
<evidence type="ECO:0000259" key="6">
    <source>
        <dbReference type="Pfam" id="PF00294"/>
    </source>
</evidence>
<dbReference type="OrthoDB" id="415590at2759"/>
<dbReference type="PANTHER" id="PTHR43085:SF1">
    <property type="entry name" value="PSEUDOURIDINE KINASE-RELATED"/>
    <property type="match status" value="1"/>
</dbReference>
<dbReference type="InterPro" id="IPR050306">
    <property type="entry name" value="PfkB_Carbo_kinase"/>
</dbReference>
<dbReference type="Proteomes" id="UP000612055">
    <property type="component" value="Unassembled WGS sequence"/>
</dbReference>
<keyword evidence="3" id="KW-0547">Nucleotide-binding</keyword>
<dbReference type="PROSITE" id="PS00583">
    <property type="entry name" value="PFKB_KINASES_1"/>
    <property type="match status" value="1"/>
</dbReference>
<dbReference type="Pfam" id="PF00294">
    <property type="entry name" value="PfkB"/>
    <property type="match status" value="1"/>
</dbReference>
<dbReference type="InterPro" id="IPR029056">
    <property type="entry name" value="Ribokinase-like"/>
</dbReference>
<dbReference type="SUPFAM" id="SSF53613">
    <property type="entry name" value="Ribokinase-like"/>
    <property type="match status" value="1"/>
</dbReference>
<keyword evidence="8" id="KW-1185">Reference proteome</keyword>